<feature type="region of interest" description="Disordered" evidence="6">
    <location>
        <begin position="1"/>
        <end position="24"/>
    </location>
</feature>
<gene>
    <name evidence="8" type="ORF">CLV56_1550</name>
</gene>
<dbReference type="InterPro" id="IPR001851">
    <property type="entry name" value="ABC_transp_permease"/>
</dbReference>
<evidence type="ECO:0000256" key="6">
    <source>
        <dbReference type="SAM" id="MobiDB-lite"/>
    </source>
</evidence>
<feature type="transmembrane region" description="Helical" evidence="7">
    <location>
        <begin position="320"/>
        <end position="337"/>
    </location>
</feature>
<evidence type="ECO:0000256" key="1">
    <source>
        <dbReference type="ARBA" id="ARBA00004651"/>
    </source>
</evidence>
<evidence type="ECO:0000256" key="4">
    <source>
        <dbReference type="ARBA" id="ARBA00022989"/>
    </source>
</evidence>
<keyword evidence="9" id="KW-1185">Reference proteome</keyword>
<dbReference type="AlphaFoldDB" id="A0A2M9BH98"/>
<organism evidence="8 9">
    <name type="scientific">Mumia flava</name>
    <dbReference type="NCBI Taxonomy" id="1348852"/>
    <lineage>
        <taxon>Bacteria</taxon>
        <taxon>Bacillati</taxon>
        <taxon>Actinomycetota</taxon>
        <taxon>Actinomycetes</taxon>
        <taxon>Propionibacteriales</taxon>
        <taxon>Nocardioidaceae</taxon>
        <taxon>Mumia</taxon>
    </lineage>
</organism>
<dbReference type="EMBL" id="PGEZ01000001">
    <property type="protein sequence ID" value="PJJ57323.1"/>
    <property type="molecule type" value="Genomic_DNA"/>
</dbReference>
<evidence type="ECO:0000256" key="2">
    <source>
        <dbReference type="ARBA" id="ARBA00022475"/>
    </source>
</evidence>
<keyword evidence="5 7" id="KW-0472">Membrane</keyword>
<dbReference type="GO" id="GO:0015658">
    <property type="term" value="F:branched-chain amino acid transmembrane transporter activity"/>
    <property type="evidence" value="ECO:0007669"/>
    <property type="project" value="InterPro"/>
</dbReference>
<dbReference type="RefSeq" id="WP_245857689.1">
    <property type="nucleotide sequence ID" value="NZ_PGEZ01000001.1"/>
</dbReference>
<protein>
    <submittedName>
        <fullName evidence="8">Branched-chain amino acid transport system permease protein</fullName>
    </submittedName>
</protein>
<accession>A0A2M9BH98</accession>
<dbReference type="InterPro" id="IPR043428">
    <property type="entry name" value="LivM-like"/>
</dbReference>
<comment type="subcellular location">
    <subcellularLocation>
        <location evidence="1">Cell membrane</location>
        <topology evidence="1">Multi-pass membrane protein</topology>
    </subcellularLocation>
</comment>
<keyword evidence="4 7" id="KW-1133">Transmembrane helix</keyword>
<reference evidence="8 9" key="1">
    <citation type="submission" date="2017-11" db="EMBL/GenBank/DDBJ databases">
        <title>Genomic Encyclopedia of Archaeal and Bacterial Type Strains, Phase II (KMG-II): From Individual Species to Whole Genera.</title>
        <authorList>
            <person name="Goeker M."/>
        </authorList>
    </citation>
    <scope>NUCLEOTIDE SEQUENCE [LARGE SCALE GENOMIC DNA]</scope>
    <source>
        <strain evidence="8 9">DSM 27763</strain>
    </source>
</reference>
<feature type="transmembrane region" description="Helical" evidence="7">
    <location>
        <begin position="287"/>
        <end position="308"/>
    </location>
</feature>
<feature type="transmembrane region" description="Helical" evidence="7">
    <location>
        <begin position="38"/>
        <end position="56"/>
    </location>
</feature>
<keyword evidence="2" id="KW-1003">Cell membrane</keyword>
<feature type="transmembrane region" description="Helical" evidence="7">
    <location>
        <begin position="193"/>
        <end position="215"/>
    </location>
</feature>
<feature type="region of interest" description="Disordered" evidence="6">
    <location>
        <begin position="360"/>
        <end position="386"/>
    </location>
</feature>
<feature type="transmembrane region" description="Helical" evidence="7">
    <location>
        <begin position="245"/>
        <end position="267"/>
    </location>
</feature>
<keyword evidence="3 7" id="KW-0812">Transmembrane</keyword>
<evidence type="ECO:0000256" key="5">
    <source>
        <dbReference type="ARBA" id="ARBA00023136"/>
    </source>
</evidence>
<evidence type="ECO:0000256" key="3">
    <source>
        <dbReference type="ARBA" id="ARBA00022692"/>
    </source>
</evidence>
<dbReference type="Pfam" id="PF02653">
    <property type="entry name" value="BPD_transp_2"/>
    <property type="match status" value="1"/>
</dbReference>
<feature type="transmembrane region" description="Helical" evidence="7">
    <location>
        <begin position="112"/>
        <end position="134"/>
    </location>
</feature>
<name>A0A2M9BH98_9ACTN</name>
<feature type="transmembrane region" description="Helical" evidence="7">
    <location>
        <begin position="68"/>
        <end position="92"/>
    </location>
</feature>
<feature type="compositionally biased region" description="Polar residues" evidence="6">
    <location>
        <begin position="1"/>
        <end position="15"/>
    </location>
</feature>
<dbReference type="PANTHER" id="PTHR30482">
    <property type="entry name" value="HIGH-AFFINITY BRANCHED-CHAIN AMINO ACID TRANSPORT SYSTEM PERMEASE"/>
    <property type="match status" value="1"/>
</dbReference>
<evidence type="ECO:0000313" key="9">
    <source>
        <dbReference type="Proteomes" id="UP000230842"/>
    </source>
</evidence>
<dbReference type="Proteomes" id="UP000230842">
    <property type="component" value="Unassembled WGS sequence"/>
</dbReference>
<proteinExistence type="predicted"/>
<dbReference type="PANTHER" id="PTHR30482:SF10">
    <property type="entry name" value="HIGH-AFFINITY BRANCHED-CHAIN AMINO ACID TRANSPORT PROTEIN BRAE"/>
    <property type="match status" value="1"/>
</dbReference>
<sequence length="386" mass="40653">MTTIDETTSMSNERSGTAAGKPRGPRFLIVQNSPRHRAVQAVLIALTVVALLWAAGQPTFRLGQFTNVFIIAIAVVGLNIVTGYTGLLSIGHSAFFGLGAYTTGILIVRYEFAPLATIPLAVLFAFVLGLLVGLPSLRIHGLYLALVTLAVAVSFPEIVRRAEELTGGAAGMVVRSRYLAPPEWTGLVRGERAIWMFWLSAAVLAIVMLLVRNLVKSRFGIAMRATRDNEIAAAANGVSIARTKILAFGISGAITGLAGSLFGMYIGALSPDGSFTLMKAIELVTGLVLGGIATQIGPLVGAFAVVFLPYWTASWAEGPLSGVVFGVLLIALVFLMPEGIVGRLGLLVRKVVAIVPSDHPRRTAASHDPPPEPPSPPGDEPLTASR</sequence>
<feature type="transmembrane region" description="Helical" evidence="7">
    <location>
        <begin position="141"/>
        <end position="159"/>
    </location>
</feature>
<evidence type="ECO:0000313" key="8">
    <source>
        <dbReference type="EMBL" id="PJJ57323.1"/>
    </source>
</evidence>
<evidence type="ECO:0000256" key="7">
    <source>
        <dbReference type="SAM" id="Phobius"/>
    </source>
</evidence>
<dbReference type="GO" id="GO:0005886">
    <property type="term" value="C:plasma membrane"/>
    <property type="evidence" value="ECO:0007669"/>
    <property type="project" value="UniProtKB-SubCell"/>
</dbReference>
<comment type="caution">
    <text evidence="8">The sequence shown here is derived from an EMBL/GenBank/DDBJ whole genome shotgun (WGS) entry which is preliminary data.</text>
</comment>
<dbReference type="CDD" id="cd06581">
    <property type="entry name" value="TM_PBP1_LivM_like"/>
    <property type="match status" value="1"/>
</dbReference>